<evidence type="ECO:0000256" key="5">
    <source>
        <dbReference type="ARBA" id="ARBA00022884"/>
    </source>
</evidence>
<dbReference type="CDD" id="cd01713">
    <property type="entry name" value="CTU1-like"/>
    <property type="match status" value="1"/>
</dbReference>
<feature type="region of interest" description="Disordered" evidence="7">
    <location>
        <begin position="313"/>
        <end position="338"/>
    </location>
</feature>
<feature type="domain" description="Cytoplasmic tRNA 2-thiolation protein 1 C-terminal" evidence="9">
    <location>
        <begin position="435"/>
        <end position="465"/>
    </location>
</feature>
<comment type="subcellular location">
    <subcellularLocation>
        <location evidence="6">Cytoplasm</location>
    </subcellularLocation>
</comment>
<evidence type="ECO:0000256" key="6">
    <source>
        <dbReference type="HAMAP-Rule" id="MF_03053"/>
    </source>
</evidence>
<dbReference type="Proteomes" id="UP001324427">
    <property type="component" value="Unassembled WGS sequence"/>
</dbReference>
<comment type="caution">
    <text evidence="10">The sequence shown here is derived from an EMBL/GenBank/DDBJ whole genome shotgun (WGS) entry which is preliminary data.</text>
</comment>
<dbReference type="EC" id="2.7.7.-" evidence="6"/>
<feature type="compositionally biased region" description="Gly residues" evidence="7">
    <location>
        <begin position="323"/>
        <end position="335"/>
    </location>
</feature>
<proteinExistence type="inferred from homology"/>
<comment type="function">
    <text evidence="6">Plays a central role in 2-thiolation of mcm(5)S(2)U at tRNA wobble positions of tRNA(Lys), tRNA(Glu) and tRNA(Gln). Directly binds tRNAs and probably acts by catalyzing adenylation of tRNAs, an intermediate required for 2-thiolation. It is unclear whether it acts as a sulfurtransferase that transfers sulfur from thiocarboxylated URM1 onto the uridine of tRNAs at wobble position. Prior mcm(5) tRNA modification by the elongator complex is required for 2-thiolation. May also be involved in protein urmylation.</text>
</comment>
<dbReference type="Gene3D" id="3.40.50.620">
    <property type="entry name" value="HUPs"/>
    <property type="match status" value="1"/>
</dbReference>
<dbReference type="Pfam" id="PF01171">
    <property type="entry name" value="ATP_bind_3"/>
    <property type="match status" value="1"/>
</dbReference>
<evidence type="ECO:0000313" key="11">
    <source>
        <dbReference type="Proteomes" id="UP001324427"/>
    </source>
</evidence>
<accession>A0AAV9JLR1</accession>
<feature type="region of interest" description="Disordered" evidence="7">
    <location>
        <begin position="370"/>
        <end position="434"/>
    </location>
</feature>
<dbReference type="GO" id="GO:0005739">
    <property type="term" value="C:mitochondrion"/>
    <property type="evidence" value="ECO:0007669"/>
    <property type="project" value="TreeGrafter"/>
</dbReference>
<name>A0AAV9JLR1_9PEZI</name>
<dbReference type="HAMAP" id="MF_03053">
    <property type="entry name" value="CTU1"/>
    <property type="match status" value="1"/>
</dbReference>
<keyword evidence="4 6" id="KW-0819">tRNA processing</keyword>
<keyword evidence="5 6" id="KW-0694">RNA-binding</keyword>
<dbReference type="EMBL" id="JAVFHQ010000017">
    <property type="protein sequence ID" value="KAK4545956.1"/>
    <property type="molecule type" value="Genomic_DNA"/>
</dbReference>
<evidence type="ECO:0000313" key="10">
    <source>
        <dbReference type="EMBL" id="KAK4545956.1"/>
    </source>
</evidence>
<dbReference type="GO" id="GO:0016779">
    <property type="term" value="F:nucleotidyltransferase activity"/>
    <property type="evidence" value="ECO:0007669"/>
    <property type="project" value="UniProtKB-UniRule"/>
</dbReference>
<evidence type="ECO:0000256" key="1">
    <source>
        <dbReference type="ARBA" id="ARBA00022490"/>
    </source>
</evidence>
<dbReference type="SUPFAM" id="SSF52402">
    <property type="entry name" value="Adenine nucleotide alpha hydrolases-like"/>
    <property type="match status" value="1"/>
</dbReference>
<evidence type="ECO:0000256" key="3">
    <source>
        <dbReference type="ARBA" id="ARBA00022679"/>
    </source>
</evidence>
<evidence type="ECO:0000256" key="2">
    <source>
        <dbReference type="ARBA" id="ARBA00022555"/>
    </source>
</evidence>
<dbReference type="GO" id="GO:0000049">
    <property type="term" value="F:tRNA binding"/>
    <property type="evidence" value="ECO:0007669"/>
    <property type="project" value="UniProtKB-UniRule"/>
</dbReference>
<sequence>MPPHLCQLCNTARAQVLRPKNHARICANCFIATFERETAETITSSNLFQPGERIAIGASGGKDSTVLASVLKTLNERHGWGLDLVLLSIDEGITGYRDHSLDAVKRNSVEYDLPLKIVSYEELYGWSMDQVVAQVGKKGNCTYCGVFRRQALDRGAAMLGVAHVVTGHNADDVAETVLMNLLRGDLPRLSRATSIVTSTPRAGQPKASLDGQPAAVSFTNVKRSKPLMYAYEKEIVLYAHHKKLDYFSTECIYSPEAFRGSARTLIKNLERIRPESILDVVRSGVDMAKLVPDADGNCKGACGSRKATEIEVKHDGEEEEEAGGGGCGSGNGQETGGEMAEMEKKLLQDDRAEEEGTETHISMPVKAVNGQRHDGDEKVGPPAAALVGEANGQGHDRHKHPPMSTATTVPIRTKQEKKAGRRSGRDAPPPRQVLGQCERCGYLSSQAVCKACMLLEGLNKARPRTGIEVGSAGG</sequence>
<dbReference type="GO" id="GO:0032447">
    <property type="term" value="P:protein urmylation"/>
    <property type="evidence" value="ECO:0007669"/>
    <property type="project" value="UniProtKB-UniRule"/>
</dbReference>
<dbReference type="AlphaFoldDB" id="A0AAV9JLR1"/>
<dbReference type="PANTHER" id="PTHR11807">
    <property type="entry name" value="ATPASES OF THE PP SUPERFAMILY-RELATED"/>
    <property type="match status" value="1"/>
</dbReference>
<dbReference type="PANTHER" id="PTHR11807:SF12">
    <property type="entry name" value="CYTOPLASMIC TRNA 2-THIOLATION PROTEIN 1"/>
    <property type="match status" value="1"/>
</dbReference>
<dbReference type="GO" id="GO:0002143">
    <property type="term" value="P:tRNA wobble position uridine thiolation"/>
    <property type="evidence" value="ECO:0007669"/>
    <property type="project" value="TreeGrafter"/>
</dbReference>
<evidence type="ECO:0000259" key="8">
    <source>
        <dbReference type="Pfam" id="PF01171"/>
    </source>
</evidence>
<dbReference type="InterPro" id="IPR000541">
    <property type="entry name" value="Ncs6/Tuc1/Ctu1"/>
</dbReference>
<dbReference type="InterPro" id="IPR014729">
    <property type="entry name" value="Rossmann-like_a/b/a_fold"/>
</dbReference>
<feature type="domain" description="tRNA(Ile)-lysidine/2-thiocytidine synthase N-terminal" evidence="8">
    <location>
        <begin position="54"/>
        <end position="250"/>
    </location>
</feature>
<dbReference type="FunFam" id="3.40.50.620:FF:000132">
    <property type="entry name" value="Cytoplasmic tRNA 2-thiolation protein 1"/>
    <property type="match status" value="1"/>
</dbReference>
<comment type="pathway">
    <text evidence="6">tRNA modification; 5-methoxycarbonylmethyl-2-thiouridine-tRNA biosynthesis.</text>
</comment>
<keyword evidence="2 6" id="KW-0820">tRNA-binding</keyword>
<keyword evidence="3 6" id="KW-0808">Transferase</keyword>
<comment type="similarity">
    <text evidence="6">Belongs to the TtcA family. CTU1/NCS6/ATPBD3 subfamily.</text>
</comment>
<keyword evidence="11" id="KW-1185">Reference proteome</keyword>
<dbReference type="InterPro" id="IPR032442">
    <property type="entry name" value="CTU1_C"/>
</dbReference>
<dbReference type="InterPro" id="IPR011063">
    <property type="entry name" value="TilS/TtcA_N"/>
</dbReference>
<protein>
    <recommendedName>
        <fullName evidence="6">Cytoplasmic tRNA 2-thiolation protein 1</fullName>
        <ecNumber evidence="6">2.7.7.-</ecNumber>
    </recommendedName>
    <alternativeName>
        <fullName evidence="6">Cytoplasmic tRNA adenylyltransferase 1</fullName>
    </alternativeName>
</protein>
<reference evidence="10 11" key="1">
    <citation type="submission" date="2021-11" db="EMBL/GenBank/DDBJ databases">
        <title>Black yeast isolated from Biological Soil Crust.</title>
        <authorList>
            <person name="Kurbessoian T."/>
        </authorList>
    </citation>
    <scope>NUCLEOTIDE SEQUENCE [LARGE SCALE GENOMIC DNA]</scope>
    <source>
        <strain evidence="10 11">CCFEE 5522</strain>
    </source>
</reference>
<gene>
    <name evidence="6" type="primary">NCS6</name>
    <name evidence="6" type="synonym">CTU1</name>
    <name evidence="10" type="ORF">LTR36_002520</name>
</gene>
<keyword evidence="1 6" id="KW-0963">Cytoplasm</keyword>
<dbReference type="Pfam" id="PF16503">
    <property type="entry name" value="zn-ribbon_14"/>
    <property type="match status" value="1"/>
</dbReference>
<organism evidence="10 11">
    <name type="scientific">Oleoguttula mirabilis</name>
    <dbReference type="NCBI Taxonomy" id="1507867"/>
    <lineage>
        <taxon>Eukaryota</taxon>
        <taxon>Fungi</taxon>
        <taxon>Dikarya</taxon>
        <taxon>Ascomycota</taxon>
        <taxon>Pezizomycotina</taxon>
        <taxon>Dothideomycetes</taxon>
        <taxon>Dothideomycetidae</taxon>
        <taxon>Mycosphaerellales</taxon>
        <taxon>Teratosphaeriaceae</taxon>
        <taxon>Oleoguttula</taxon>
    </lineage>
</organism>
<evidence type="ECO:0000256" key="4">
    <source>
        <dbReference type="ARBA" id="ARBA00022694"/>
    </source>
</evidence>
<dbReference type="InterPro" id="IPR056369">
    <property type="entry name" value="CTU1-like_ATP-bd"/>
</dbReference>
<dbReference type="GO" id="GO:0002144">
    <property type="term" value="C:cytosolic tRNA wobble base thiouridylase complex"/>
    <property type="evidence" value="ECO:0007669"/>
    <property type="project" value="TreeGrafter"/>
</dbReference>
<evidence type="ECO:0000256" key="7">
    <source>
        <dbReference type="SAM" id="MobiDB-lite"/>
    </source>
</evidence>
<evidence type="ECO:0000259" key="9">
    <source>
        <dbReference type="Pfam" id="PF16503"/>
    </source>
</evidence>